<evidence type="ECO:0000313" key="2">
    <source>
        <dbReference type="Proteomes" id="UP000245119"/>
    </source>
</evidence>
<dbReference type="Proteomes" id="UP000245119">
    <property type="component" value="Linkage Group LG6"/>
</dbReference>
<evidence type="ECO:0000313" key="1">
    <source>
        <dbReference type="EMBL" id="PVD28279.1"/>
    </source>
</evidence>
<dbReference type="EMBL" id="PZQS01000006">
    <property type="protein sequence ID" value="PVD28279.1"/>
    <property type="molecule type" value="Genomic_DNA"/>
</dbReference>
<sequence length="68" mass="7864">MWNSGDNQRMAEDFTKKSPSFRPWVTTYLLFMNAAAELGSQEKFTHRALVHNNGADYTRANVNNRISR</sequence>
<dbReference type="AlphaFoldDB" id="A0A2T7P4D0"/>
<reference evidence="1 2" key="1">
    <citation type="submission" date="2018-04" db="EMBL/GenBank/DDBJ databases">
        <title>The genome of golden apple snail Pomacea canaliculata provides insight into stress tolerance and invasive adaptation.</title>
        <authorList>
            <person name="Liu C."/>
            <person name="Liu B."/>
            <person name="Ren Y."/>
            <person name="Zhang Y."/>
            <person name="Wang H."/>
            <person name="Li S."/>
            <person name="Jiang F."/>
            <person name="Yin L."/>
            <person name="Zhang G."/>
            <person name="Qian W."/>
            <person name="Fan W."/>
        </authorList>
    </citation>
    <scope>NUCLEOTIDE SEQUENCE [LARGE SCALE GENOMIC DNA]</scope>
    <source>
        <strain evidence="1">SZHN2017</strain>
        <tissue evidence="1">Muscle</tissue>
    </source>
</reference>
<keyword evidence="2" id="KW-1185">Reference proteome</keyword>
<proteinExistence type="predicted"/>
<name>A0A2T7P4D0_POMCA</name>
<accession>A0A2T7P4D0</accession>
<comment type="caution">
    <text evidence="1">The sequence shown here is derived from an EMBL/GenBank/DDBJ whole genome shotgun (WGS) entry which is preliminary data.</text>
</comment>
<organism evidence="1 2">
    <name type="scientific">Pomacea canaliculata</name>
    <name type="common">Golden apple snail</name>
    <dbReference type="NCBI Taxonomy" id="400727"/>
    <lineage>
        <taxon>Eukaryota</taxon>
        <taxon>Metazoa</taxon>
        <taxon>Spiralia</taxon>
        <taxon>Lophotrochozoa</taxon>
        <taxon>Mollusca</taxon>
        <taxon>Gastropoda</taxon>
        <taxon>Caenogastropoda</taxon>
        <taxon>Architaenioglossa</taxon>
        <taxon>Ampullarioidea</taxon>
        <taxon>Ampullariidae</taxon>
        <taxon>Pomacea</taxon>
    </lineage>
</organism>
<gene>
    <name evidence="1" type="ORF">C0Q70_10866</name>
</gene>
<protein>
    <submittedName>
        <fullName evidence="1">Uncharacterized protein</fullName>
    </submittedName>
</protein>